<dbReference type="GO" id="GO:0004803">
    <property type="term" value="F:transposase activity"/>
    <property type="evidence" value="ECO:0007669"/>
    <property type="project" value="InterPro"/>
</dbReference>
<dbReference type="PANTHER" id="PTHR33055:SF15">
    <property type="entry name" value="TRANSPOSASE-RELATED"/>
    <property type="match status" value="1"/>
</dbReference>
<dbReference type="Proteomes" id="UP000321201">
    <property type="component" value="Unassembled WGS sequence"/>
</dbReference>
<feature type="domain" description="Transposase IS110-like N-terminal" evidence="1">
    <location>
        <begin position="9"/>
        <end position="154"/>
    </location>
</feature>
<name>A0A5C7EQS4_9PROT</name>
<gene>
    <name evidence="3" type="ORF">FR698_16770</name>
</gene>
<dbReference type="NCBIfam" id="NF033542">
    <property type="entry name" value="transpos_IS110"/>
    <property type="match status" value="1"/>
</dbReference>
<evidence type="ECO:0000259" key="1">
    <source>
        <dbReference type="Pfam" id="PF01548"/>
    </source>
</evidence>
<evidence type="ECO:0000313" key="4">
    <source>
        <dbReference type="Proteomes" id="UP000321201"/>
    </source>
</evidence>
<dbReference type="InterPro" id="IPR003346">
    <property type="entry name" value="Transposase_20"/>
</dbReference>
<dbReference type="Pfam" id="PF01548">
    <property type="entry name" value="DEDD_Tnp_IS110"/>
    <property type="match status" value="1"/>
</dbReference>
<keyword evidence="4" id="KW-1185">Reference proteome</keyword>
<protein>
    <submittedName>
        <fullName evidence="3">IS110 family transposase</fullName>
    </submittedName>
</protein>
<dbReference type="InterPro" id="IPR002525">
    <property type="entry name" value="Transp_IS110-like_N"/>
</dbReference>
<dbReference type="Pfam" id="PF02371">
    <property type="entry name" value="Transposase_20"/>
    <property type="match status" value="1"/>
</dbReference>
<proteinExistence type="predicted"/>
<reference evidence="3 4" key="1">
    <citation type="submission" date="2019-08" db="EMBL/GenBank/DDBJ databases">
        <title>Pelomicrobium methylotrophicum gen. nov., sp. nov. a moderately thermophilic, facultatively anaerobic, lithoautotrophic and methylotrophic bacterium isolated from a terrestrial mud volcano.</title>
        <authorList>
            <person name="Slobodkina G.B."/>
            <person name="Merkel A.Y."/>
            <person name="Slobodkin A.I."/>
        </authorList>
    </citation>
    <scope>NUCLEOTIDE SEQUENCE [LARGE SCALE GENOMIC DNA]</scope>
    <source>
        <strain evidence="3 4">SM250</strain>
    </source>
</reference>
<dbReference type="OrthoDB" id="9815354at2"/>
<dbReference type="InterPro" id="IPR047650">
    <property type="entry name" value="Transpos_IS110"/>
</dbReference>
<sequence>MEVIYARCAGLDVHKQTVVACVRIAEGGTLRQEVQTFPTTTSGLLALADWLESFGVRQVGMEATGVYWKPVWHILEGHFELVLANAAHVKNVPGRKTDVNDAMWLADLLAHGLIRPSFVPPVPIQELRNLTRTRKQFVRERSAHVQRIEKVLEDANLKLSVVLSDILGKSGRAVLEAIVAGQSDPERLLACVSQRVKASRAEVLEALRGHIRPHHRFLLKLHLDHIDALDRAIATIEQEVGLGLEPFRAAARLISTIPGMSEVASHVVIAEIGIDMSRFATPGHLLSWACLCPRNDESAGKRRSTRLRRGSHWLKTTLVQAAWSAVRVKGGYLQAQFHRIRARRGAKKAIIAVAASMLTAIWHMLRNGTEWQDLGAAHFDRADAQKTANRLIRRLQQIGFNVQVAAA</sequence>
<dbReference type="RefSeq" id="WP_147801323.1">
    <property type="nucleotide sequence ID" value="NZ_VPFL01000062.1"/>
</dbReference>
<organism evidence="3 4">
    <name type="scientific">Pelomicrobium methylotrophicum</name>
    <dbReference type="NCBI Taxonomy" id="2602750"/>
    <lineage>
        <taxon>Bacteria</taxon>
        <taxon>Pseudomonadati</taxon>
        <taxon>Pseudomonadota</taxon>
        <taxon>Hydrogenophilia</taxon>
        <taxon>Hydrogenophilia incertae sedis</taxon>
        <taxon>Pelomicrobium</taxon>
    </lineage>
</organism>
<dbReference type="EMBL" id="VPFL01000062">
    <property type="protein sequence ID" value="TXF08791.1"/>
    <property type="molecule type" value="Genomic_DNA"/>
</dbReference>
<comment type="caution">
    <text evidence="3">The sequence shown here is derived from an EMBL/GenBank/DDBJ whole genome shotgun (WGS) entry which is preliminary data.</text>
</comment>
<evidence type="ECO:0000313" key="3">
    <source>
        <dbReference type="EMBL" id="TXF08791.1"/>
    </source>
</evidence>
<feature type="domain" description="Transposase IS116/IS110/IS902 C-terminal" evidence="2">
    <location>
        <begin position="252"/>
        <end position="335"/>
    </location>
</feature>
<dbReference type="PANTHER" id="PTHR33055">
    <property type="entry name" value="TRANSPOSASE FOR INSERTION SEQUENCE ELEMENT IS1111A"/>
    <property type="match status" value="1"/>
</dbReference>
<dbReference type="InParanoid" id="A0A5C7EQS4"/>
<evidence type="ECO:0000259" key="2">
    <source>
        <dbReference type="Pfam" id="PF02371"/>
    </source>
</evidence>
<dbReference type="AlphaFoldDB" id="A0A5C7EQS4"/>
<dbReference type="GO" id="GO:0003677">
    <property type="term" value="F:DNA binding"/>
    <property type="evidence" value="ECO:0007669"/>
    <property type="project" value="InterPro"/>
</dbReference>
<accession>A0A5C7EQS4</accession>
<dbReference type="GO" id="GO:0006313">
    <property type="term" value="P:DNA transposition"/>
    <property type="evidence" value="ECO:0007669"/>
    <property type="project" value="InterPro"/>
</dbReference>